<dbReference type="GO" id="GO:0003725">
    <property type="term" value="F:double-stranded RNA binding"/>
    <property type="evidence" value="ECO:0007669"/>
    <property type="project" value="InterPro"/>
</dbReference>
<evidence type="ECO:0000256" key="7">
    <source>
        <dbReference type="ARBA" id="ARBA00022833"/>
    </source>
</evidence>
<evidence type="ECO:0000259" key="12">
    <source>
        <dbReference type="PROSITE" id="PS51160"/>
    </source>
</evidence>
<evidence type="ECO:0000256" key="1">
    <source>
        <dbReference type="ARBA" id="ARBA00004711"/>
    </source>
</evidence>
<dbReference type="PANTHER" id="PTHR42959">
    <property type="entry name" value="CARBAMOYLTRANSFERASE"/>
    <property type="match status" value="1"/>
</dbReference>
<dbReference type="Gene3D" id="3.30.110.120">
    <property type="match status" value="1"/>
</dbReference>
<keyword evidence="6" id="KW-0863">Zinc-finger</keyword>
<dbReference type="STRING" id="474960.SAMN05216180_1433"/>
<dbReference type="GO" id="GO:0008270">
    <property type="term" value="F:zinc ion binding"/>
    <property type="evidence" value="ECO:0007669"/>
    <property type="project" value="UniProtKB-KW"/>
</dbReference>
<dbReference type="InterPro" id="IPR011125">
    <property type="entry name" value="Znf_HypF"/>
</dbReference>
<dbReference type="EC" id="6.2.-.-" evidence="10"/>
<dbReference type="InterPro" id="IPR041440">
    <property type="entry name" value="HypF_C"/>
</dbReference>
<dbReference type="PROSITE" id="PS51160">
    <property type="entry name" value="ACYLPHOSPHATASE_3"/>
    <property type="match status" value="1"/>
</dbReference>
<dbReference type="Pfam" id="PF07503">
    <property type="entry name" value="zf-HYPF"/>
    <property type="match status" value="2"/>
</dbReference>
<dbReference type="EMBL" id="FOCG01000001">
    <property type="protein sequence ID" value="SEM71959.1"/>
    <property type="molecule type" value="Genomic_DNA"/>
</dbReference>
<dbReference type="AlphaFoldDB" id="A0A1H8AQ93"/>
<dbReference type="InterPro" id="IPR017945">
    <property type="entry name" value="DHBP_synth_RibB-like_a/b_dom"/>
</dbReference>
<keyword evidence="4" id="KW-0436">Ligase</keyword>
<keyword evidence="5" id="KW-0479">Metal-binding</keyword>
<comment type="caution">
    <text evidence="11">Lacks conserved residue(s) required for the propagation of feature annotation.</text>
</comment>
<keyword evidence="14" id="KW-0808">Transferase</keyword>
<dbReference type="PROSITE" id="PS51163">
    <property type="entry name" value="YRDC"/>
    <property type="match status" value="1"/>
</dbReference>
<dbReference type="InterPro" id="IPR006070">
    <property type="entry name" value="Sua5-like_dom"/>
</dbReference>
<reference evidence="14 15" key="1">
    <citation type="submission" date="2016-10" db="EMBL/GenBank/DDBJ databases">
        <authorList>
            <person name="de Groot N.N."/>
        </authorList>
    </citation>
    <scope>NUCLEOTIDE SEQUENCE [LARGE SCALE GENOMIC DNA]</scope>
    <source>
        <strain evidence="14 15">CGMCC 1.5070</strain>
    </source>
</reference>
<dbReference type="InterPro" id="IPR036046">
    <property type="entry name" value="Acylphosphatase-like_dom_sf"/>
</dbReference>
<dbReference type="InterPro" id="IPR001792">
    <property type="entry name" value="Acylphosphatase-like_dom"/>
</dbReference>
<dbReference type="PIRSF" id="PIRSF006256">
    <property type="entry name" value="CMPcnvr_hdrg_mat"/>
    <property type="match status" value="1"/>
</dbReference>
<evidence type="ECO:0000256" key="8">
    <source>
        <dbReference type="ARBA" id="ARBA00047645"/>
    </source>
</evidence>
<name>A0A1H8AQ93_9FIRM</name>
<dbReference type="GO" id="GO:0016874">
    <property type="term" value="F:ligase activity"/>
    <property type="evidence" value="ECO:0007669"/>
    <property type="project" value="UniProtKB-UniRule"/>
</dbReference>
<dbReference type="Pfam" id="PF01300">
    <property type="entry name" value="Sua5_yciO_yrdC"/>
    <property type="match status" value="1"/>
</dbReference>
<evidence type="ECO:0000313" key="14">
    <source>
        <dbReference type="EMBL" id="SEM71959.1"/>
    </source>
</evidence>
<dbReference type="UniPathway" id="UPA00335"/>
<dbReference type="SUPFAM" id="SSF55821">
    <property type="entry name" value="YrdC/RibB"/>
    <property type="match status" value="1"/>
</dbReference>
<dbReference type="SUPFAM" id="SSF54975">
    <property type="entry name" value="Acylphosphatase/BLUF domain-like"/>
    <property type="match status" value="1"/>
</dbReference>
<evidence type="ECO:0000256" key="9">
    <source>
        <dbReference type="ARBA" id="ARBA00048220"/>
    </source>
</evidence>
<dbReference type="InterPro" id="IPR017968">
    <property type="entry name" value="Acylphosphatase_CS"/>
</dbReference>
<dbReference type="PANTHER" id="PTHR42959:SF1">
    <property type="entry name" value="CARBAMOYLTRANSFERASE HYPF"/>
    <property type="match status" value="1"/>
</dbReference>
<keyword evidence="7" id="KW-0862">Zinc</keyword>
<comment type="catalytic activity">
    <reaction evidence="8">
        <text>an acyl phosphate + H2O = a carboxylate + phosphate + H(+)</text>
        <dbReference type="Rhea" id="RHEA:14965"/>
        <dbReference type="ChEBI" id="CHEBI:15377"/>
        <dbReference type="ChEBI" id="CHEBI:15378"/>
        <dbReference type="ChEBI" id="CHEBI:29067"/>
        <dbReference type="ChEBI" id="CHEBI:43474"/>
        <dbReference type="ChEBI" id="CHEBI:59918"/>
        <dbReference type="EC" id="3.6.1.7"/>
    </reaction>
</comment>
<dbReference type="Proteomes" id="UP000199158">
    <property type="component" value="Unassembled WGS sequence"/>
</dbReference>
<dbReference type="InterPro" id="IPR004421">
    <property type="entry name" value="Carbamoyltransferase_HypF"/>
</dbReference>
<dbReference type="InterPro" id="IPR051060">
    <property type="entry name" value="Carbamoyltrans_HypF-like"/>
</dbReference>
<dbReference type="GO" id="GO:0051604">
    <property type="term" value="P:protein maturation"/>
    <property type="evidence" value="ECO:0007669"/>
    <property type="project" value="TreeGrafter"/>
</dbReference>
<protein>
    <recommendedName>
        <fullName evidence="10">Carbamoyltransferase</fullName>
        <ecNumber evidence="10">6.2.-.-</ecNumber>
    </recommendedName>
</protein>
<comment type="catalytic activity">
    <reaction evidence="9">
        <text>C-terminal L-cysteinyl-[HypE protein] + carbamoyl phosphate + ATP + H2O = C-terminal S-carboxamide-L-cysteinyl-[HypE protein] + AMP + phosphate + diphosphate + H(+)</text>
        <dbReference type="Rhea" id="RHEA:55636"/>
        <dbReference type="Rhea" id="RHEA-COMP:14247"/>
        <dbReference type="Rhea" id="RHEA-COMP:14392"/>
        <dbReference type="ChEBI" id="CHEBI:15377"/>
        <dbReference type="ChEBI" id="CHEBI:15378"/>
        <dbReference type="ChEBI" id="CHEBI:30616"/>
        <dbReference type="ChEBI" id="CHEBI:33019"/>
        <dbReference type="ChEBI" id="CHEBI:43474"/>
        <dbReference type="ChEBI" id="CHEBI:58228"/>
        <dbReference type="ChEBI" id="CHEBI:76913"/>
        <dbReference type="ChEBI" id="CHEBI:139126"/>
        <dbReference type="ChEBI" id="CHEBI:456215"/>
    </reaction>
</comment>
<keyword evidence="15" id="KW-1185">Reference proteome</keyword>
<sequence length="768" mass="86185">MVVSDVNRYIITLTGIVQGVGFRPFVFRVANRLHLNGWVENGGSRVIVDVEGKEDSIKEFIHILQNEYPSNATITDFQIKSQQLFGYTDFSIKTSDAEENTANFLPADIAVCKSCIKEFNTLGNNRFQYPFISCTNCGPRYSIISSLPYDRETTSMSEFKMCSQCISEYCTPRNRRFHAQTNCCSDCGPVLKLLDAHGNTVDSSDCVKLARQLICRGKILAVKGIGGYHLCCNAKDLTAVQRLRRLKHRPHKPLAVMARNIESINKICEVSKQEKEILTGSKKPILLLQKKSPEYLPQDIAPNQKRLGIMLPYAPLQFLLFSDETNYLVMTSGNISGSPICYQDDVAVSSLSHVADYFLVHNREIIVPVDDAVVKVADGYEILVRCGRGYAPLIIPIEAKSRVLAVGAEQKCSLCITENGYATVSQYIGNLNEYQTYKVFNKQIKHFESLFRYCPDIYAYDLNADYLSTRYAKEQVGKKIAIQHHHAHMAGCMAENKLSNKAIGVIYDGTGLGTDDAIWGGEFFVGSFSGFKRVGHLKYVTLQGGDSVVREPWRCALSYLLALDIDPQEFLPQINLLAIEMVKSAIKNKIKCFKSSSMGRFFDCVAALCGFETQITYDAQAAIELESIVDKEIYDFYKYSIINTEDGFVLGYEHILNEILRDIRKQEQKSIISTKFHNTLIESTAECVCKIREKTEIKDIVLSGGVFENIYLLERLASKLRNLKFNVYYNRLTPSNDGGISFGQAVAAGSILKENHYVSCGSSKSNQH</sequence>
<dbReference type="InterPro" id="IPR043129">
    <property type="entry name" value="ATPase_NBD"/>
</dbReference>
<evidence type="ECO:0000256" key="2">
    <source>
        <dbReference type="ARBA" id="ARBA00005614"/>
    </source>
</evidence>
<gene>
    <name evidence="14" type="ORF">SAMN05216180_1433</name>
</gene>
<evidence type="ECO:0000256" key="4">
    <source>
        <dbReference type="ARBA" id="ARBA00022598"/>
    </source>
</evidence>
<dbReference type="InterPro" id="IPR055128">
    <property type="entry name" value="HypF_C_2"/>
</dbReference>
<feature type="domain" description="Acylphosphatase-like" evidence="12">
    <location>
        <begin position="8"/>
        <end position="94"/>
    </location>
</feature>
<evidence type="ECO:0000256" key="11">
    <source>
        <dbReference type="PROSITE-ProRule" id="PRU00520"/>
    </source>
</evidence>
<feature type="domain" description="YrdC-like" evidence="13">
    <location>
        <begin position="204"/>
        <end position="389"/>
    </location>
</feature>
<evidence type="ECO:0000256" key="3">
    <source>
        <dbReference type="ARBA" id="ARBA00008097"/>
    </source>
</evidence>
<accession>A0A1H8AQ93</accession>
<evidence type="ECO:0000259" key="13">
    <source>
        <dbReference type="PROSITE" id="PS51163"/>
    </source>
</evidence>
<dbReference type="Pfam" id="PF22521">
    <property type="entry name" value="HypF_C_2"/>
    <property type="match status" value="1"/>
</dbReference>
<evidence type="ECO:0000256" key="5">
    <source>
        <dbReference type="ARBA" id="ARBA00022723"/>
    </source>
</evidence>
<comment type="similarity">
    <text evidence="3 10">Belongs to the carbamoyltransferase HypF family.</text>
</comment>
<dbReference type="Gene3D" id="3.30.420.360">
    <property type="match status" value="1"/>
</dbReference>
<dbReference type="GO" id="GO:0003998">
    <property type="term" value="F:acylphosphatase activity"/>
    <property type="evidence" value="ECO:0007669"/>
    <property type="project" value="UniProtKB-EC"/>
</dbReference>
<dbReference type="Gene3D" id="3.90.870.50">
    <property type="match status" value="1"/>
</dbReference>
<evidence type="ECO:0000313" key="15">
    <source>
        <dbReference type="Proteomes" id="UP000199158"/>
    </source>
</evidence>
<dbReference type="PROSITE" id="PS00150">
    <property type="entry name" value="ACYLPHOSPHATASE_1"/>
    <property type="match status" value="1"/>
</dbReference>
<comment type="similarity">
    <text evidence="2">Belongs to the acylphosphatase family.</text>
</comment>
<proteinExistence type="inferred from homology"/>
<dbReference type="GO" id="GO:0016743">
    <property type="term" value="F:carboxyl- or carbamoyltransferase activity"/>
    <property type="evidence" value="ECO:0007669"/>
    <property type="project" value="UniProtKB-UniRule"/>
</dbReference>
<dbReference type="SUPFAM" id="SSF53067">
    <property type="entry name" value="Actin-like ATPase domain"/>
    <property type="match status" value="1"/>
</dbReference>
<evidence type="ECO:0000256" key="6">
    <source>
        <dbReference type="ARBA" id="ARBA00022771"/>
    </source>
</evidence>
<evidence type="ECO:0000256" key="10">
    <source>
        <dbReference type="PIRNR" id="PIRNR006256"/>
    </source>
</evidence>
<organism evidence="14 15">
    <name type="scientific">Hydrogenoanaerobacterium saccharovorans</name>
    <dbReference type="NCBI Taxonomy" id="474960"/>
    <lineage>
        <taxon>Bacteria</taxon>
        <taxon>Bacillati</taxon>
        <taxon>Bacillota</taxon>
        <taxon>Clostridia</taxon>
        <taxon>Eubacteriales</taxon>
        <taxon>Oscillospiraceae</taxon>
        <taxon>Hydrogenoanaerobacterium</taxon>
    </lineage>
</organism>
<comment type="pathway">
    <text evidence="1">Protein modification; [NiFe] hydrogenase maturation.</text>
</comment>
<dbReference type="FunFam" id="3.30.420.40:FF:000124">
    <property type="entry name" value="Carbamoyltransferase HypF"/>
    <property type="match status" value="1"/>
</dbReference>
<dbReference type="Gene3D" id="3.30.420.40">
    <property type="match status" value="1"/>
</dbReference>
<dbReference type="NCBIfam" id="TIGR00143">
    <property type="entry name" value="hypF"/>
    <property type="match status" value="1"/>
</dbReference>
<dbReference type="Pfam" id="PF17788">
    <property type="entry name" value="HypF_C"/>
    <property type="match status" value="1"/>
</dbReference>
<dbReference type="Pfam" id="PF00708">
    <property type="entry name" value="Acylphosphatase"/>
    <property type="match status" value="1"/>
</dbReference>